<dbReference type="Proteomes" id="UP001432401">
    <property type="component" value="Unassembled WGS sequence"/>
</dbReference>
<keyword evidence="1" id="KW-0812">Transmembrane</keyword>
<protein>
    <submittedName>
        <fullName evidence="2">Uncharacterized protein</fullName>
    </submittedName>
</protein>
<reference evidence="2 3" key="1">
    <citation type="submission" date="2024-06" db="EMBL/GenBank/DDBJ databases">
        <authorList>
            <person name="Bataeva Y.V."/>
            <person name="Grigorian L.N."/>
            <person name="Solomentsev V.I."/>
        </authorList>
    </citation>
    <scope>NUCLEOTIDE SEQUENCE [LARGE SCALE GENOMIC DNA]</scope>
    <source>
        <strain evidence="3">SCPM-O-B-12605 (RCAM04882)</strain>
    </source>
</reference>
<evidence type="ECO:0000256" key="1">
    <source>
        <dbReference type="SAM" id="Phobius"/>
    </source>
</evidence>
<proteinExistence type="predicted"/>
<name>A0ABV2A4Q7_9ACTN</name>
<evidence type="ECO:0000313" key="2">
    <source>
        <dbReference type="EMBL" id="MES0838347.1"/>
    </source>
</evidence>
<keyword evidence="1" id="KW-1133">Transmembrane helix</keyword>
<accession>A0ABV2A4Q7</accession>
<comment type="caution">
    <text evidence="2">The sequence shown here is derived from an EMBL/GenBank/DDBJ whole genome shotgun (WGS) entry which is preliminary data.</text>
</comment>
<dbReference type="RefSeq" id="WP_352987161.1">
    <property type="nucleotide sequence ID" value="NZ_JBEQNA010000024.1"/>
</dbReference>
<sequence length="59" mass="6572">MLDLRGDQVIALLMVGGFALTCTATALLLSFTGRDLIHTEHPLPVPERRARRTPKEDTR</sequence>
<gene>
    <name evidence="2" type="ORF">ABUK86_31590</name>
</gene>
<feature type="transmembrane region" description="Helical" evidence="1">
    <location>
        <begin position="12"/>
        <end position="31"/>
    </location>
</feature>
<keyword evidence="3" id="KW-1185">Reference proteome</keyword>
<organism evidence="2 3">
    <name type="scientific">Nocardiopsis tropica</name>
    <dbReference type="NCBI Taxonomy" id="109330"/>
    <lineage>
        <taxon>Bacteria</taxon>
        <taxon>Bacillati</taxon>
        <taxon>Actinomycetota</taxon>
        <taxon>Actinomycetes</taxon>
        <taxon>Streptosporangiales</taxon>
        <taxon>Nocardiopsidaceae</taxon>
        <taxon>Nocardiopsis</taxon>
    </lineage>
</organism>
<evidence type="ECO:0000313" key="3">
    <source>
        <dbReference type="Proteomes" id="UP001432401"/>
    </source>
</evidence>
<dbReference type="EMBL" id="JBEQNB010000028">
    <property type="protein sequence ID" value="MES0838347.1"/>
    <property type="molecule type" value="Genomic_DNA"/>
</dbReference>
<keyword evidence="1" id="KW-0472">Membrane</keyword>